<evidence type="ECO:0000313" key="1">
    <source>
        <dbReference type="EMBL" id="MBW82704.1"/>
    </source>
</evidence>
<proteinExistence type="predicted"/>
<dbReference type="AlphaFoldDB" id="A0A2P2INB8"/>
<sequence>MIHSWASLNNLAFRSNGFIT</sequence>
<dbReference type="EMBL" id="GGEC01002221">
    <property type="protein sequence ID" value="MBW82704.1"/>
    <property type="molecule type" value="Transcribed_RNA"/>
</dbReference>
<accession>A0A2P2INB8</accession>
<reference evidence="1" key="1">
    <citation type="submission" date="2018-02" db="EMBL/GenBank/DDBJ databases">
        <title>Rhizophora mucronata_Transcriptome.</title>
        <authorList>
            <person name="Meera S.P."/>
            <person name="Sreeshan A."/>
            <person name="Augustine A."/>
        </authorList>
    </citation>
    <scope>NUCLEOTIDE SEQUENCE</scope>
    <source>
        <tissue evidence="1">Leaf</tissue>
    </source>
</reference>
<name>A0A2P2INB8_RHIMU</name>
<protein>
    <submittedName>
        <fullName evidence="1">Uncharacterized protein</fullName>
    </submittedName>
</protein>
<organism evidence="1">
    <name type="scientific">Rhizophora mucronata</name>
    <name type="common">Asiatic mangrove</name>
    <dbReference type="NCBI Taxonomy" id="61149"/>
    <lineage>
        <taxon>Eukaryota</taxon>
        <taxon>Viridiplantae</taxon>
        <taxon>Streptophyta</taxon>
        <taxon>Embryophyta</taxon>
        <taxon>Tracheophyta</taxon>
        <taxon>Spermatophyta</taxon>
        <taxon>Magnoliopsida</taxon>
        <taxon>eudicotyledons</taxon>
        <taxon>Gunneridae</taxon>
        <taxon>Pentapetalae</taxon>
        <taxon>rosids</taxon>
        <taxon>fabids</taxon>
        <taxon>Malpighiales</taxon>
        <taxon>Rhizophoraceae</taxon>
        <taxon>Rhizophora</taxon>
    </lineage>
</organism>